<name>A0ABY9ZVS6_9ACTN</name>
<feature type="transmembrane region" description="Helical" evidence="1">
    <location>
        <begin position="186"/>
        <end position="208"/>
    </location>
</feature>
<gene>
    <name evidence="2" type="ORF">RMN56_29060</name>
</gene>
<keyword evidence="1" id="KW-0812">Transmembrane</keyword>
<keyword evidence="1" id="KW-0472">Membrane</keyword>
<evidence type="ECO:0000256" key="1">
    <source>
        <dbReference type="SAM" id="Phobius"/>
    </source>
</evidence>
<dbReference type="Proteomes" id="UP001303001">
    <property type="component" value="Chromosome"/>
</dbReference>
<evidence type="ECO:0000313" key="2">
    <source>
        <dbReference type="EMBL" id="WNM39127.1"/>
    </source>
</evidence>
<keyword evidence="1" id="KW-1133">Transmembrane helix</keyword>
<feature type="transmembrane region" description="Helical" evidence="1">
    <location>
        <begin position="128"/>
        <end position="149"/>
    </location>
</feature>
<keyword evidence="3" id="KW-1185">Reference proteome</keyword>
<sequence>MTSLRKTALIAGVLYLVTFVSIPTLFLYGPVKEANFVVGPGPDTPVMIGGILEMIVALAGIGTAVALYPVVKRQNEALALGFVGVRVLEAATIFGCVVSLLSVVTLRQAGAGADALVTGQALVAFHDWVFLLGQSFLPAVNALLLGTLLYRSRLVPRGLPLLGFVGAALLVIAFTATLFSGGQVSALAGLFAIPIAVWEFSLGVYLVVKGFKPSPISAEMEAADTRAASRVPTLSGQSI</sequence>
<feature type="transmembrane region" description="Helical" evidence="1">
    <location>
        <begin position="48"/>
        <end position="71"/>
    </location>
</feature>
<dbReference type="InterPro" id="IPR025495">
    <property type="entry name" value="DUF4386"/>
</dbReference>
<dbReference type="EMBL" id="CP134876">
    <property type="protein sequence ID" value="WNM39127.1"/>
    <property type="molecule type" value="Genomic_DNA"/>
</dbReference>
<reference evidence="2 3" key="1">
    <citation type="submission" date="2023-09" db="EMBL/GenBank/DDBJ databases">
        <title>Micromonospora halotolerans DSM 45598 genome sequence.</title>
        <authorList>
            <person name="Mo P."/>
        </authorList>
    </citation>
    <scope>NUCLEOTIDE SEQUENCE [LARGE SCALE GENOMIC DNA]</scope>
    <source>
        <strain evidence="2 3">DSM 45598</strain>
    </source>
</reference>
<dbReference type="RefSeq" id="WP_313721031.1">
    <property type="nucleotide sequence ID" value="NZ_CP134876.1"/>
</dbReference>
<feature type="transmembrane region" description="Helical" evidence="1">
    <location>
        <begin position="161"/>
        <end position="180"/>
    </location>
</feature>
<evidence type="ECO:0000313" key="3">
    <source>
        <dbReference type="Proteomes" id="UP001303001"/>
    </source>
</evidence>
<proteinExistence type="predicted"/>
<protein>
    <submittedName>
        <fullName evidence="2">DUF4386 domain-containing protein</fullName>
    </submittedName>
</protein>
<dbReference type="Pfam" id="PF14329">
    <property type="entry name" value="DUF4386"/>
    <property type="match status" value="1"/>
</dbReference>
<feature type="transmembrane region" description="Helical" evidence="1">
    <location>
        <begin position="7"/>
        <end position="28"/>
    </location>
</feature>
<feature type="transmembrane region" description="Helical" evidence="1">
    <location>
        <begin position="83"/>
        <end position="108"/>
    </location>
</feature>
<organism evidence="2 3">
    <name type="scientific">Micromonospora halotolerans</name>
    <dbReference type="NCBI Taxonomy" id="709879"/>
    <lineage>
        <taxon>Bacteria</taxon>
        <taxon>Bacillati</taxon>
        <taxon>Actinomycetota</taxon>
        <taxon>Actinomycetes</taxon>
        <taxon>Micromonosporales</taxon>
        <taxon>Micromonosporaceae</taxon>
        <taxon>Micromonospora</taxon>
    </lineage>
</organism>
<accession>A0ABY9ZVS6</accession>